<proteinExistence type="predicted"/>
<gene>
    <name evidence="3" type="ORF">HMPREF9473_00712</name>
</gene>
<reference evidence="3 4" key="1">
    <citation type="submission" date="2011-08" db="EMBL/GenBank/DDBJ databases">
        <title>The Genome Sequence of Clostridium hathewayi WAL-18680.</title>
        <authorList>
            <consortium name="The Broad Institute Genome Sequencing Platform"/>
            <person name="Earl A."/>
            <person name="Ward D."/>
            <person name="Feldgarden M."/>
            <person name="Gevers D."/>
            <person name="Finegold S.M."/>
            <person name="Summanen P.H."/>
            <person name="Molitoris D.R."/>
            <person name="Song M."/>
            <person name="Daigneault M."/>
            <person name="Allen-Vercoe E."/>
            <person name="Young S.K."/>
            <person name="Zeng Q."/>
            <person name="Gargeya S."/>
            <person name="Fitzgerald M."/>
            <person name="Haas B."/>
            <person name="Abouelleil A."/>
            <person name="Alvarado L."/>
            <person name="Arachchi H.M."/>
            <person name="Berlin A."/>
            <person name="Brown A."/>
            <person name="Chapman S.B."/>
            <person name="Chen Z."/>
            <person name="Dunbar C."/>
            <person name="Freedman E."/>
            <person name="Gearin G."/>
            <person name="Gellesch M."/>
            <person name="Goldberg J."/>
            <person name="Griggs A."/>
            <person name="Gujja S."/>
            <person name="Heiman D."/>
            <person name="Howarth C."/>
            <person name="Larson L."/>
            <person name="Lui A."/>
            <person name="MacDonald P.J.P."/>
            <person name="Montmayeur A."/>
            <person name="Murphy C."/>
            <person name="Neiman D."/>
            <person name="Pearson M."/>
            <person name="Priest M."/>
            <person name="Roberts A."/>
            <person name="Saif S."/>
            <person name="Shea T."/>
            <person name="Shenoy N."/>
            <person name="Sisk P."/>
            <person name="Stolte C."/>
            <person name="Sykes S."/>
            <person name="Wortman J."/>
            <person name="Nusbaum C."/>
            <person name="Birren B."/>
        </authorList>
    </citation>
    <scope>NUCLEOTIDE SEQUENCE [LARGE SCALE GENOMIC DNA]</scope>
    <source>
        <strain evidence="3 4">WAL-18680</strain>
    </source>
</reference>
<dbReference type="EMBL" id="ADLN01000005">
    <property type="protein sequence ID" value="EHI61350.1"/>
    <property type="molecule type" value="Genomic_DNA"/>
</dbReference>
<dbReference type="InterPro" id="IPR005835">
    <property type="entry name" value="NTP_transferase_dom"/>
</dbReference>
<dbReference type="HOGENOM" id="CLU_045375_0_0_9"/>
<dbReference type="InterPro" id="IPR046342">
    <property type="entry name" value="CBS_dom_sf"/>
</dbReference>
<evidence type="ECO:0000256" key="1">
    <source>
        <dbReference type="PROSITE-ProRule" id="PRU00703"/>
    </source>
</evidence>
<dbReference type="AlphaFoldDB" id="G5IB35"/>
<organism evidence="3 4">
    <name type="scientific">Hungatella hathewayi WAL-18680</name>
    <dbReference type="NCBI Taxonomy" id="742737"/>
    <lineage>
        <taxon>Bacteria</taxon>
        <taxon>Bacillati</taxon>
        <taxon>Bacillota</taxon>
        <taxon>Clostridia</taxon>
        <taxon>Lachnospirales</taxon>
        <taxon>Lachnospiraceae</taxon>
        <taxon>Hungatella</taxon>
    </lineage>
</organism>
<dbReference type="OrthoDB" id="9801899at2"/>
<name>G5IB35_9FIRM</name>
<evidence type="ECO:0000259" key="2">
    <source>
        <dbReference type="PROSITE" id="PS51371"/>
    </source>
</evidence>
<dbReference type="Pfam" id="PF00571">
    <property type="entry name" value="CBS"/>
    <property type="match status" value="1"/>
</dbReference>
<dbReference type="Pfam" id="PF00483">
    <property type="entry name" value="NTP_transferase"/>
    <property type="match status" value="1"/>
</dbReference>
<dbReference type="Gene3D" id="3.90.550.10">
    <property type="entry name" value="Spore Coat Polysaccharide Biosynthesis Protein SpsA, Chain A"/>
    <property type="match status" value="1"/>
</dbReference>
<sequence length="346" mass="39503">MQITDFIIDPNSSVIDAMKQIDQNANGIVYICSNMKLIGVLTDGDIRRYILKNGDLKCPVSEIGNKDPKYLTLEEENKANTIMRKYKIRSIPILNTSSEIVKLCFLEDSAEKNKPQLKVPVAIMAGGKGTRLYPYTQILPKPLIPIGEKTITEHIMDHFLAYGCTHFDMIVNYKKNFIKSYFLDNEITRDISFIDEKEFMGTGGGLKLLEGRYSSTFFMTNCDILVEEDYGEILNFHRDNKNLVTMICAVKQTTIPYGTVDVSECGQVLRLNEKPELSFITNTGFYILEPDFLRKIPSNTFIHITDLIQKCVDQGERVGVYPIAEEHWLDMGQLEELERMKAHLNV</sequence>
<evidence type="ECO:0000313" key="4">
    <source>
        <dbReference type="Proteomes" id="UP000005384"/>
    </source>
</evidence>
<feature type="domain" description="CBS" evidence="2">
    <location>
        <begin position="1"/>
        <end position="56"/>
    </location>
</feature>
<keyword evidence="1" id="KW-0129">CBS domain</keyword>
<dbReference type="Gene3D" id="3.10.580.10">
    <property type="entry name" value="CBS-domain"/>
    <property type="match status" value="1"/>
</dbReference>
<comment type="caution">
    <text evidence="3">The sequence shown here is derived from an EMBL/GenBank/DDBJ whole genome shotgun (WGS) entry which is preliminary data.</text>
</comment>
<dbReference type="SUPFAM" id="SSF53448">
    <property type="entry name" value="Nucleotide-diphospho-sugar transferases"/>
    <property type="match status" value="1"/>
</dbReference>
<accession>G5IB35</accession>
<protein>
    <recommendedName>
        <fullName evidence="2">CBS domain-containing protein</fullName>
    </recommendedName>
</protein>
<dbReference type="InterPro" id="IPR000644">
    <property type="entry name" value="CBS_dom"/>
</dbReference>
<dbReference type="PATRIC" id="fig|742737.3.peg.712"/>
<dbReference type="PROSITE" id="PS51371">
    <property type="entry name" value="CBS"/>
    <property type="match status" value="1"/>
</dbReference>
<dbReference type="PANTHER" id="PTHR22572">
    <property type="entry name" value="SUGAR-1-PHOSPHATE GUANYL TRANSFERASE"/>
    <property type="match status" value="1"/>
</dbReference>
<evidence type="ECO:0000313" key="3">
    <source>
        <dbReference type="EMBL" id="EHI61350.1"/>
    </source>
</evidence>
<keyword evidence="4" id="KW-1185">Reference proteome</keyword>
<dbReference type="InterPro" id="IPR029044">
    <property type="entry name" value="Nucleotide-diphossugar_trans"/>
</dbReference>
<dbReference type="SUPFAM" id="SSF54631">
    <property type="entry name" value="CBS-domain pair"/>
    <property type="match status" value="1"/>
</dbReference>
<dbReference type="Proteomes" id="UP000005384">
    <property type="component" value="Unassembled WGS sequence"/>
</dbReference>
<dbReference type="RefSeq" id="WP_006778698.1">
    <property type="nucleotide sequence ID" value="NZ_CP040506.1"/>
</dbReference>
<dbReference type="InterPro" id="IPR050486">
    <property type="entry name" value="Mannose-1P_guanyltransferase"/>
</dbReference>